<dbReference type="AlphaFoldDB" id="A0A511B119"/>
<organism evidence="1 2">
    <name type="scientific">Gluconobacter wancherniae NBRC 103581</name>
    <dbReference type="NCBI Taxonomy" id="656744"/>
    <lineage>
        <taxon>Bacteria</taxon>
        <taxon>Pseudomonadati</taxon>
        <taxon>Pseudomonadota</taxon>
        <taxon>Alphaproteobacteria</taxon>
        <taxon>Acetobacterales</taxon>
        <taxon>Acetobacteraceae</taxon>
        <taxon>Gluconobacter</taxon>
    </lineage>
</organism>
<dbReference type="Proteomes" id="UP000321230">
    <property type="component" value="Unassembled WGS sequence"/>
</dbReference>
<name>A0A511B119_9PROT</name>
<evidence type="ECO:0000313" key="1">
    <source>
        <dbReference type="EMBL" id="GEK94155.1"/>
    </source>
</evidence>
<dbReference type="EMBL" id="BJUZ01000002">
    <property type="protein sequence ID" value="GEK94155.1"/>
    <property type="molecule type" value="Genomic_DNA"/>
</dbReference>
<sequence>MENKSLAVLLRALACELFDLRSLVNDYEKILLSHVDLSLTEAGALQGIDYMAQSLRLTSRLCERLSLDPHLDSVNYDPAILNEITISKLKERLAGEAVEEAVLPPDDLEFF</sequence>
<protein>
    <submittedName>
        <fullName evidence="1">Uncharacterized protein</fullName>
    </submittedName>
</protein>
<evidence type="ECO:0000313" key="2">
    <source>
        <dbReference type="Proteomes" id="UP000321230"/>
    </source>
</evidence>
<accession>A0A511B119</accession>
<reference evidence="1 2" key="1">
    <citation type="submission" date="2019-07" db="EMBL/GenBank/DDBJ databases">
        <title>Whole genome shotgun sequence of Gluconobacter wancherniae NBRC 103581.</title>
        <authorList>
            <person name="Hosoyama A."/>
            <person name="Uohara A."/>
            <person name="Ohji S."/>
            <person name="Ichikawa N."/>
        </authorList>
    </citation>
    <scope>NUCLEOTIDE SEQUENCE [LARGE SCALE GENOMIC DNA]</scope>
    <source>
        <strain evidence="1 2">NBRC 103581</strain>
    </source>
</reference>
<proteinExistence type="predicted"/>
<keyword evidence="2" id="KW-1185">Reference proteome</keyword>
<gene>
    <name evidence="1" type="ORF">GWA01_19250</name>
</gene>
<dbReference type="RefSeq" id="WP_146796971.1">
    <property type="nucleotide sequence ID" value="NZ_BARC01000006.1"/>
</dbReference>
<comment type="caution">
    <text evidence="1">The sequence shown here is derived from an EMBL/GenBank/DDBJ whole genome shotgun (WGS) entry which is preliminary data.</text>
</comment>